<dbReference type="Gene3D" id="1.10.40.30">
    <property type="entry name" value="Fumarase/aspartase (C-terminal domain)"/>
    <property type="match status" value="1"/>
</dbReference>
<sequence length="58" mass="6344">FSGSTDPIMEKLNSSIAYDQRGVFVVKSISPQFSSDVSQVFNFYNSVEQYTALGGTAK</sequence>
<evidence type="ECO:0000313" key="1">
    <source>
        <dbReference type="PIR" id="S71422"/>
    </source>
</evidence>
<reference evidence="1" key="1">
    <citation type="journal article" date="1996" name="Biochim. Biophys. Acta">
        <title>Characterization and enzyme activity of argininosuccinate lyase/delta-crystallin of the embryonic duck lens.</title>
        <authorList>
            <person name="Piatigorsky J."/>
            <person name="Horwitz J."/>
        </authorList>
    </citation>
    <scope>PROTEIN SEQUENCE</scope>
</reference>
<feature type="non-terminal residue" evidence="1">
    <location>
        <position position="1"/>
    </location>
</feature>
<name>Q7LZE6_ANAPL</name>
<accession>Q7LZE6</accession>
<dbReference type="PIR" id="S71422">
    <property type="entry name" value="S71422"/>
</dbReference>
<feature type="non-terminal residue" evidence="1">
    <location>
        <position position="58"/>
    </location>
</feature>
<dbReference type="AlphaFoldDB" id="Q7LZE6"/>
<protein>
    <submittedName>
        <fullName evidence="1">Argininosuccinate lyase</fullName>
    </submittedName>
</protein>
<organism evidence="1">
    <name type="scientific">Anas platyrhynchos</name>
    <name type="common">Mallard</name>
    <name type="synonym">Anas boschas</name>
    <dbReference type="NCBI Taxonomy" id="8839"/>
    <lineage>
        <taxon>Eukaryota</taxon>
        <taxon>Metazoa</taxon>
        <taxon>Chordata</taxon>
        <taxon>Craniata</taxon>
        <taxon>Vertebrata</taxon>
        <taxon>Euteleostomi</taxon>
        <taxon>Archelosauria</taxon>
        <taxon>Archosauria</taxon>
        <taxon>Dinosauria</taxon>
        <taxon>Saurischia</taxon>
        <taxon>Theropoda</taxon>
        <taxon>Coelurosauria</taxon>
        <taxon>Aves</taxon>
        <taxon>Neognathae</taxon>
        <taxon>Galloanserae</taxon>
        <taxon>Anseriformes</taxon>
        <taxon>Anatidae</taxon>
        <taxon>Anatinae</taxon>
        <taxon>Anas</taxon>
    </lineage>
</organism>
<keyword id="KW-0903">Direct protein sequencing</keyword>
<proteinExistence type="evidence at protein level"/>